<name>A0A091CDS8_9ENTE</name>
<proteinExistence type="predicted"/>
<comment type="caution">
    <text evidence="1">The sequence shown here is derived from an EMBL/GenBank/DDBJ whole genome shotgun (WGS) entry which is preliminary data.</text>
</comment>
<dbReference type="OrthoDB" id="6631093at2"/>
<protein>
    <submittedName>
        <fullName evidence="1">Uncharacterized protein</fullName>
    </submittedName>
</protein>
<dbReference type="Pfam" id="PF14354">
    <property type="entry name" value="Lar_restr_allev"/>
    <property type="match status" value="1"/>
</dbReference>
<accession>A0A091CDS8</accession>
<sequence length="70" mass="8127">MIEVNPCPKCGSDNIQISAFSILPDVIAKCEDCEYNIDVQVPWEDMNEEEHDEKSLKEVLEIWNKQEEKS</sequence>
<dbReference type="AlphaFoldDB" id="A0A091CDS8"/>
<organism evidence="1 2">
    <name type="scientific">Tetragenococcus muriaticus PMC-11-5</name>
    <dbReference type="NCBI Taxonomy" id="1302649"/>
    <lineage>
        <taxon>Bacteria</taxon>
        <taxon>Bacillati</taxon>
        <taxon>Bacillota</taxon>
        <taxon>Bacilli</taxon>
        <taxon>Lactobacillales</taxon>
        <taxon>Enterococcaceae</taxon>
        <taxon>Tetragenococcus</taxon>
    </lineage>
</organism>
<dbReference type="PATRIC" id="fig|1302649.3.peg.932"/>
<dbReference type="RefSeq" id="WP_038025888.1">
    <property type="nucleotide sequence ID" value="NZ_JPVU01000098.1"/>
</dbReference>
<gene>
    <name evidence="1" type="ORF">TMUPMC115_0930</name>
</gene>
<dbReference type="Proteomes" id="UP000029380">
    <property type="component" value="Unassembled WGS sequence"/>
</dbReference>
<reference evidence="1 2" key="1">
    <citation type="submission" date="2014-08" db="EMBL/GenBank/DDBJ databases">
        <title>Genome sequence of Tetragenococcus muriaticus.</title>
        <authorList>
            <person name="Chuea-nongthon C."/>
            <person name="Rodtong S."/>
            <person name="Yongsawatdigul J."/>
            <person name="Steele J.L."/>
            <person name="Liu X.-y."/>
            <person name="Speers J."/>
            <person name="Glasner J.D."/>
            <person name="Neeno-Eckwall E.C."/>
        </authorList>
    </citation>
    <scope>NUCLEOTIDE SEQUENCE [LARGE SCALE GENOMIC DNA]</scope>
    <source>
        <strain evidence="1 2">PMC-11-5</strain>
    </source>
</reference>
<evidence type="ECO:0000313" key="2">
    <source>
        <dbReference type="Proteomes" id="UP000029380"/>
    </source>
</evidence>
<evidence type="ECO:0000313" key="1">
    <source>
        <dbReference type="EMBL" id="KFN92418.1"/>
    </source>
</evidence>
<dbReference type="EMBL" id="JPVU01000098">
    <property type="protein sequence ID" value="KFN92418.1"/>
    <property type="molecule type" value="Genomic_DNA"/>
</dbReference>